<keyword evidence="3" id="KW-1185">Reference proteome</keyword>
<evidence type="ECO:0000313" key="3">
    <source>
        <dbReference type="Proteomes" id="UP000467840"/>
    </source>
</evidence>
<protein>
    <submittedName>
        <fullName evidence="2">Uncharacterized protein</fullName>
    </submittedName>
</protein>
<reference evidence="2 3" key="1">
    <citation type="journal article" date="2020" name="Mol. Plant">
        <title>The Chromosome-Based Rubber Tree Genome Provides New Insights into Spurge Genome Evolution and Rubber Biosynthesis.</title>
        <authorList>
            <person name="Liu J."/>
            <person name="Shi C."/>
            <person name="Shi C.C."/>
            <person name="Li W."/>
            <person name="Zhang Q.J."/>
            <person name="Zhang Y."/>
            <person name="Li K."/>
            <person name="Lu H.F."/>
            <person name="Shi C."/>
            <person name="Zhu S.T."/>
            <person name="Xiao Z.Y."/>
            <person name="Nan H."/>
            <person name="Yue Y."/>
            <person name="Zhu X.G."/>
            <person name="Wu Y."/>
            <person name="Hong X.N."/>
            <person name="Fan G.Y."/>
            <person name="Tong Y."/>
            <person name="Zhang D."/>
            <person name="Mao C.L."/>
            <person name="Liu Y.L."/>
            <person name="Hao S.J."/>
            <person name="Liu W.Q."/>
            <person name="Lv M.Q."/>
            <person name="Zhang H.B."/>
            <person name="Liu Y."/>
            <person name="Hu-Tang G.R."/>
            <person name="Wang J.P."/>
            <person name="Wang J.H."/>
            <person name="Sun Y.H."/>
            <person name="Ni S.B."/>
            <person name="Chen W.B."/>
            <person name="Zhang X.C."/>
            <person name="Jiao Y.N."/>
            <person name="Eichler E.E."/>
            <person name="Li G.H."/>
            <person name="Liu X."/>
            <person name="Gao L.Z."/>
        </authorList>
    </citation>
    <scope>NUCLEOTIDE SEQUENCE [LARGE SCALE GENOMIC DNA]</scope>
    <source>
        <strain evidence="3">cv. GT1</strain>
        <tissue evidence="2">Leaf</tissue>
    </source>
</reference>
<gene>
    <name evidence="2" type="ORF">GH714_041215</name>
</gene>
<comment type="caution">
    <text evidence="2">The sequence shown here is derived from an EMBL/GenBank/DDBJ whole genome shotgun (WGS) entry which is preliminary data.</text>
</comment>
<dbReference type="InterPro" id="IPR037490">
    <property type="entry name" value="WAP"/>
</dbReference>
<keyword evidence="1" id="KW-0175">Coiled coil</keyword>
<sequence length="388" mass="44978">MGNLACSSAFSLEFGGVCVSLKVDGEDRVLGDVNQYGCWSQFMQQCYRQHRDTDEENENLGVDILNDLETYWEDIKDRLVVSRMVSDSVVKAKDQFKKLKKEIDRIRKGSGSLGLSGILEDNMPEKWIDVDRALDGLRTTLESAFMHAEDMVCLSKSLLFDWRQEREFQAEIEGILIKNCIQSFQEEFEERLWDQNAKSYGNESANWLEMIKEITSFRQELDAISKSLSVPESGHLISHGSLEHRKASVNHISSASLWEGNGKHDDSVTVVPENMDCAQLKHFSKEELFNYFKSEMTKMRRDHELKVQQMTEECFSLKREYLKERGSSVPVRKDKEFDSLRKKIPEVILKLDGILMENEKLAYLNDRLESLSLENRQLRDLLLHKKKN</sequence>
<dbReference type="EMBL" id="JAAGAX010000004">
    <property type="protein sequence ID" value="KAF2317895.1"/>
    <property type="molecule type" value="Genomic_DNA"/>
</dbReference>
<evidence type="ECO:0000313" key="2">
    <source>
        <dbReference type="EMBL" id="KAF2317895.1"/>
    </source>
</evidence>
<organism evidence="2 3">
    <name type="scientific">Hevea brasiliensis</name>
    <name type="common">Para rubber tree</name>
    <name type="synonym">Siphonia brasiliensis</name>
    <dbReference type="NCBI Taxonomy" id="3981"/>
    <lineage>
        <taxon>Eukaryota</taxon>
        <taxon>Viridiplantae</taxon>
        <taxon>Streptophyta</taxon>
        <taxon>Embryophyta</taxon>
        <taxon>Tracheophyta</taxon>
        <taxon>Spermatophyta</taxon>
        <taxon>Magnoliopsida</taxon>
        <taxon>eudicotyledons</taxon>
        <taxon>Gunneridae</taxon>
        <taxon>Pentapetalae</taxon>
        <taxon>rosids</taxon>
        <taxon>fabids</taxon>
        <taxon>Malpighiales</taxon>
        <taxon>Euphorbiaceae</taxon>
        <taxon>Crotonoideae</taxon>
        <taxon>Micrandreae</taxon>
        <taxon>Hevea</taxon>
    </lineage>
</organism>
<feature type="coiled-coil region" evidence="1">
    <location>
        <begin position="293"/>
        <end position="320"/>
    </location>
</feature>
<dbReference type="AlphaFoldDB" id="A0A6A6MZ73"/>
<dbReference type="Proteomes" id="UP000467840">
    <property type="component" value="Chromosome 6"/>
</dbReference>
<dbReference type="PANTHER" id="PTHR33883">
    <property type="entry name" value="WPP DOMAIN-ASSOCIATED PROTEIN"/>
    <property type="match status" value="1"/>
</dbReference>
<name>A0A6A6MZ73_HEVBR</name>
<proteinExistence type="predicted"/>
<accession>A0A6A6MZ73</accession>
<dbReference type="PANTHER" id="PTHR33883:SF10">
    <property type="entry name" value="WPP DOMAIN-ASSOCIATED PROTEIN"/>
    <property type="match status" value="1"/>
</dbReference>
<evidence type="ECO:0000256" key="1">
    <source>
        <dbReference type="SAM" id="Coils"/>
    </source>
</evidence>